<evidence type="ECO:0000256" key="5">
    <source>
        <dbReference type="ARBA" id="ARBA00022829"/>
    </source>
</evidence>
<evidence type="ECO:0008006" key="14">
    <source>
        <dbReference type="Google" id="ProtNLM"/>
    </source>
</evidence>
<dbReference type="GO" id="GO:0000779">
    <property type="term" value="C:condensed chromosome, centromeric region"/>
    <property type="evidence" value="ECO:0007669"/>
    <property type="project" value="UniProtKB-ARBA"/>
</dbReference>
<evidence type="ECO:0000256" key="7">
    <source>
        <dbReference type="ARBA" id="ARBA00023306"/>
    </source>
</evidence>
<feature type="compositionally biased region" description="Low complexity" evidence="9">
    <location>
        <begin position="254"/>
        <end position="272"/>
    </location>
</feature>
<proteinExistence type="inferred from homology"/>
<evidence type="ECO:0000256" key="6">
    <source>
        <dbReference type="ARBA" id="ARBA00023054"/>
    </source>
</evidence>
<feature type="compositionally biased region" description="Basic and acidic residues" evidence="9">
    <location>
        <begin position="186"/>
        <end position="201"/>
    </location>
</feature>
<evidence type="ECO:0000313" key="12">
    <source>
        <dbReference type="EMBL" id="CCE64966.1"/>
    </source>
</evidence>
<dbReference type="RefSeq" id="XP_003687400.1">
    <property type="nucleotide sequence ID" value="XM_003687352.1"/>
</dbReference>
<dbReference type="eggNOG" id="ENOG502QSMK">
    <property type="taxonomic scope" value="Eukaryota"/>
</dbReference>
<dbReference type="GO" id="GO:0051301">
    <property type="term" value="P:cell division"/>
    <property type="evidence" value="ECO:0007669"/>
    <property type="project" value="UniProtKB-KW"/>
</dbReference>
<feature type="domain" description="Shugoshin N-terminal coiled-coil" evidence="11">
    <location>
        <begin position="92"/>
        <end position="136"/>
    </location>
</feature>
<protein>
    <recommendedName>
        <fullName evidence="14">Shugoshin C-terminal domain-containing protein</fullName>
    </recommendedName>
</protein>
<keyword evidence="6" id="KW-0175">Coiled coil</keyword>
<keyword evidence="13" id="KW-1185">Reference proteome</keyword>
<keyword evidence="3" id="KW-0158">Chromosome</keyword>
<dbReference type="AlphaFoldDB" id="G8BYM4"/>
<feature type="domain" description="Shugoshin C-terminal" evidence="10">
    <location>
        <begin position="504"/>
        <end position="526"/>
    </location>
</feature>
<dbReference type="OrthoDB" id="5394106at2759"/>
<keyword evidence="7" id="KW-0131">Cell cycle</keyword>
<evidence type="ECO:0000259" key="11">
    <source>
        <dbReference type="Pfam" id="PF07558"/>
    </source>
</evidence>
<reference evidence="12 13" key="1">
    <citation type="journal article" date="2011" name="Proc. Natl. Acad. Sci. U.S.A.">
        <title>Evolutionary erosion of yeast sex chromosomes by mating-type switching accidents.</title>
        <authorList>
            <person name="Gordon J.L."/>
            <person name="Armisen D."/>
            <person name="Proux-Wera E."/>
            <person name="Oheigeartaigh S.S."/>
            <person name="Byrne K.P."/>
            <person name="Wolfe K.H."/>
        </authorList>
    </citation>
    <scope>NUCLEOTIDE SEQUENCE [LARGE SCALE GENOMIC DNA]</scope>
    <source>
        <strain evidence="13">ATCC 24235 / CBS 4417 / NBRC 1672 / NRRL Y-8282 / UCD 70-5</strain>
    </source>
</reference>
<feature type="compositionally biased region" description="Basic and acidic residues" evidence="9">
    <location>
        <begin position="244"/>
        <end position="253"/>
    </location>
</feature>
<dbReference type="InterPro" id="IPR011515">
    <property type="entry name" value="Shugoshin_C"/>
</dbReference>
<evidence type="ECO:0000256" key="9">
    <source>
        <dbReference type="SAM" id="MobiDB-lite"/>
    </source>
</evidence>
<feature type="region of interest" description="Disordered" evidence="9">
    <location>
        <begin position="244"/>
        <end position="289"/>
    </location>
</feature>
<dbReference type="STRING" id="1071381.G8BYM4"/>
<dbReference type="EMBL" id="HE612865">
    <property type="protein sequence ID" value="CCE64966.1"/>
    <property type="molecule type" value="Genomic_DNA"/>
</dbReference>
<dbReference type="GeneID" id="11533182"/>
<feature type="region of interest" description="Disordered" evidence="9">
    <location>
        <begin position="177"/>
        <end position="201"/>
    </location>
</feature>
<keyword evidence="4" id="KW-0132">Cell division</keyword>
<dbReference type="Pfam" id="PF07557">
    <property type="entry name" value="Shugoshin_C"/>
    <property type="match status" value="1"/>
</dbReference>
<sequence length="796" mass="90796">MAKLFNRVPSIAEISIDSNGSYSSTSSDVCNGTNRLNLNSTSVRESTCSPNKLNEIYNDETKKAKNKIPSDVNEIQELQNLMEIQNDKLNEIKSTYSQQNSKLAKTNSALMMKVSGLEKIISDLVKENIVLRSQTISIRNEQDQKLEETLQVLENGLYQKFDEIFYMINNIRRKENLPTSSGRKLNSKDATRYSYRERSNTLLPAEHRRSFSQLKDITNIESNQDDSLTKINKYKRDNELFITEEEKKNKKNNDNNNDNSNDDSNINKFINNENTATLPKKRRKSSRRESFVFTDEQEFLDAADHNNNLENNNIIEDSIKEIRQIEFENNKSLKGCVIEKINEEPELTNTTITHDLISSESESIEQEIDNNPPENSFTFTNSIIEYSIPEEATSGQESNSNIFANSKEESASKNSSASSSQKLQIFNDSTEDNKSENINDLSSSLPFDKSSNQPEHENMFIQLPSQNKIKHSMKPARLLGKKKIVDEIMPINASSVIDELPNTRQRRTRGKAVDYKLPSLRAKMRRPTEGFVDATTVIDIHDLQVNSKGKKNRRSKVFLGNTMNLPIKIEDTSLKIPDISSSTTDTPSSDINHVVGKQTVNTPENNKICREKESSVQEFPKVEQNNDFININKLKLNSWPNDTSPLLKKTQFLLKKGRPSKTIKKPKKINRKANSMIDLNALNKKQSLNTILDTDKSVPITLESLPLPNFKNKNSALQDVTNTRSNKPTKTKVLFKKPIVNNFHDENSAVLGEVKFSKDKDVSSFRLNEEDLSVFDFMGLNKKKSTPKTYRIYNRK</sequence>
<comment type="similarity">
    <text evidence="2">Belongs to the shugoshin family.</text>
</comment>
<feature type="compositionally biased region" description="Polar residues" evidence="9">
    <location>
        <begin position="438"/>
        <end position="453"/>
    </location>
</feature>
<dbReference type="HOGENOM" id="CLU_019322_0_0_1"/>
<feature type="region of interest" description="Disordered" evidence="9">
    <location>
        <begin position="428"/>
        <end position="454"/>
    </location>
</feature>
<keyword evidence="5" id="KW-0159">Chromosome partition</keyword>
<dbReference type="Proteomes" id="UP000005666">
    <property type="component" value="Chromosome 10"/>
</dbReference>
<evidence type="ECO:0000256" key="1">
    <source>
        <dbReference type="ARBA" id="ARBA00004584"/>
    </source>
</evidence>
<dbReference type="GO" id="GO:0005634">
    <property type="term" value="C:nucleus"/>
    <property type="evidence" value="ECO:0007669"/>
    <property type="project" value="InterPro"/>
</dbReference>
<evidence type="ECO:0000259" key="10">
    <source>
        <dbReference type="Pfam" id="PF07557"/>
    </source>
</evidence>
<evidence type="ECO:0000256" key="2">
    <source>
        <dbReference type="ARBA" id="ARBA00010845"/>
    </source>
</evidence>
<accession>G8BYM4</accession>
<comment type="subcellular location">
    <subcellularLocation>
        <location evidence="1">Chromosome</location>
        <location evidence="1">Centromere</location>
    </subcellularLocation>
</comment>
<dbReference type="KEGG" id="tpf:TPHA_0J01440"/>
<evidence type="ECO:0000256" key="4">
    <source>
        <dbReference type="ARBA" id="ARBA00022618"/>
    </source>
</evidence>
<organism evidence="12 13">
    <name type="scientific">Tetrapisispora phaffii (strain ATCC 24235 / CBS 4417 / NBRC 1672 / NRRL Y-8282 / UCD 70-5)</name>
    <name type="common">Yeast</name>
    <name type="synonym">Fabospora phaffii</name>
    <dbReference type="NCBI Taxonomy" id="1071381"/>
    <lineage>
        <taxon>Eukaryota</taxon>
        <taxon>Fungi</taxon>
        <taxon>Dikarya</taxon>
        <taxon>Ascomycota</taxon>
        <taxon>Saccharomycotina</taxon>
        <taxon>Saccharomycetes</taxon>
        <taxon>Saccharomycetales</taxon>
        <taxon>Saccharomycetaceae</taxon>
        <taxon>Tetrapisispora</taxon>
    </lineage>
</organism>
<evidence type="ECO:0000256" key="3">
    <source>
        <dbReference type="ARBA" id="ARBA00022454"/>
    </source>
</evidence>
<gene>
    <name evidence="12" type="primary">TPHA0J01440</name>
    <name evidence="12" type="ordered locus">TPHA_0J01440</name>
</gene>
<dbReference type="Pfam" id="PF07558">
    <property type="entry name" value="Shugoshin_N"/>
    <property type="match status" value="1"/>
</dbReference>
<dbReference type="InterPro" id="IPR011516">
    <property type="entry name" value="Shugoshin_N"/>
</dbReference>
<name>G8BYM4_TETPH</name>
<dbReference type="GO" id="GO:0045132">
    <property type="term" value="P:meiotic chromosome segregation"/>
    <property type="evidence" value="ECO:0007669"/>
    <property type="project" value="InterPro"/>
</dbReference>
<keyword evidence="8" id="KW-0137">Centromere</keyword>
<evidence type="ECO:0000256" key="8">
    <source>
        <dbReference type="ARBA" id="ARBA00023328"/>
    </source>
</evidence>
<evidence type="ECO:0000313" key="13">
    <source>
        <dbReference type="Proteomes" id="UP000005666"/>
    </source>
</evidence>